<reference evidence="2" key="1">
    <citation type="journal article" date="2020" name="New Phytol.">
        <title>Comparative genomics reveals dynamic genome evolution in host specialist ectomycorrhizal fungi.</title>
        <authorList>
            <person name="Lofgren L.A."/>
            <person name="Nguyen N.H."/>
            <person name="Vilgalys R."/>
            <person name="Ruytinx J."/>
            <person name="Liao H.L."/>
            <person name="Branco S."/>
            <person name="Kuo A."/>
            <person name="LaButti K."/>
            <person name="Lipzen A."/>
            <person name="Andreopoulos W."/>
            <person name="Pangilinan J."/>
            <person name="Riley R."/>
            <person name="Hundley H."/>
            <person name="Na H."/>
            <person name="Barry K."/>
            <person name="Grigoriev I.V."/>
            <person name="Stajich J.E."/>
            <person name="Kennedy P.G."/>
        </authorList>
    </citation>
    <scope>NUCLEOTIDE SEQUENCE</scope>
    <source>
        <strain evidence="2">DOB743</strain>
    </source>
</reference>
<comment type="caution">
    <text evidence="2">The sequence shown here is derived from an EMBL/GenBank/DDBJ whole genome shotgun (WGS) entry which is preliminary data.</text>
</comment>
<feature type="compositionally biased region" description="Basic residues" evidence="1">
    <location>
        <begin position="196"/>
        <end position="205"/>
    </location>
</feature>
<feature type="compositionally biased region" description="Basic and acidic residues" evidence="1">
    <location>
        <begin position="370"/>
        <end position="386"/>
    </location>
</feature>
<accession>A0A9P6ZXA8</accession>
<dbReference type="EMBL" id="JABBWD010000018">
    <property type="protein sequence ID" value="KAG1777852.1"/>
    <property type="molecule type" value="Genomic_DNA"/>
</dbReference>
<feature type="compositionally biased region" description="Polar residues" evidence="1">
    <location>
        <begin position="41"/>
        <end position="59"/>
    </location>
</feature>
<dbReference type="OrthoDB" id="2691835at2759"/>
<name>A0A9P6ZXA8_9AGAM</name>
<protein>
    <submittedName>
        <fullName evidence="2">Uncharacterized protein</fullName>
    </submittedName>
</protein>
<gene>
    <name evidence="2" type="ORF">EV702DRAFT_1196642</name>
</gene>
<evidence type="ECO:0000256" key="1">
    <source>
        <dbReference type="SAM" id="MobiDB-lite"/>
    </source>
</evidence>
<feature type="region of interest" description="Disordered" evidence="1">
    <location>
        <begin position="357"/>
        <end position="389"/>
    </location>
</feature>
<evidence type="ECO:0000313" key="2">
    <source>
        <dbReference type="EMBL" id="KAG1777852.1"/>
    </source>
</evidence>
<evidence type="ECO:0000313" key="3">
    <source>
        <dbReference type="Proteomes" id="UP000714275"/>
    </source>
</evidence>
<feature type="compositionally biased region" description="Low complexity" evidence="1">
    <location>
        <begin position="206"/>
        <end position="218"/>
    </location>
</feature>
<feature type="region of interest" description="Disordered" evidence="1">
    <location>
        <begin position="152"/>
        <end position="218"/>
    </location>
</feature>
<organism evidence="2 3">
    <name type="scientific">Suillus placidus</name>
    <dbReference type="NCBI Taxonomy" id="48579"/>
    <lineage>
        <taxon>Eukaryota</taxon>
        <taxon>Fungi</taxon>
        <taxon>Dikarya</taxon>
        <taxon>Basidiomycota</taxon>
        <taxon>Agaricomycotina</taxon>
        <taxon>Agaricomycetes</taxon>
        <taxon>Agaricomycetidae</taxon>
        <taxon>Boletales</taxon>
        <taxon>Suillineae</taxon>
        <taxon>Suillaceae</taxon>
        <taxon>Suillus</taxon>
    </lineage>
</organism>
<feature type="compositionally biased region" description="Polar residues" evidence="1">
    <location>
        <begin position="9"/>
        <end position="20"/>
    </location>
</feature>
<dbReference type="AlphaFoldDB" id="A0A9P6ZXA8"/>
<feature type="compositionally biased region" description="Basic and acidic residues" evidence="1">
    <location>
        <begin position="166"/>
        <end position="175"/>
    </location>
</feature>
<keyword evidence="3" id="KW-1185">Reference proteome</keyword>
<proteinExistence type="predicted"/>
<dbReference type="Proteomes" id="UP000714275">
    <property type="component" value="Unassembled WGS sequence"/>
</dbReference>
<feature type="region of interest" description="Disordered" evidence="1">
    <location>
        <begin position="1"/>
        <end position="59"/>
    </location>
</feature>
<sequence length="477" mass="52171">MLPGWGDQSRWQGDQQNMTEQPPLDSHPFNFSPYDVDGYQDNYNTAPAGSSSQATSSNPDQSLWALQDYDCQSYHLPPQDHYDNDLGLAITVPTHYPQPSGHPLQDQLVHPRPHRLSDLVPPGFMNTWQQSHPIPAASAAASDAAFNPSFFQTPEPMLAIPSPTHPSDHASDDVVQHSTITHSRRPPKESSGATRSSRRSTRLAKSKSTMTKSSSAPSTELKIVPCGIQGFLGLCKEAIKVNAFGRSLLPSPDSLGQMVKTSWGDVARSQTDGVLQQWALDKVENYQILKLEPVLLEVLNDMKLNTLQLEPTVRDTPESTVRKYKQKALFPLARRARPRKVSSLACADISLFVSSAERPASPVTPSTQHSSKDSSDGLDNIEDHRGQLPGVFLNTPQRPFISNFDSLSSLSALTDLSEGKPPTSSSYPSALPKVEAPLIKLEPISARRLSNAIPTSATQSIFPYTLPLKPSYVVPTV</sequence>